<dbReference type="AlphaFoldDB" id="F0RLH6"/>
<accession>F0RLH6</accession>
<feature type="binding site" evidence="2">
    <location>
        <position position="72"/>
    </location>
    <ligand>
        <name>Cu cation</name>
        <dbReference type="ChEBI" id="CHEBI:23378"/>
    </ligand>
</feature>
<dbReference type="SUPFAM" id="SSF52833">
    <property type="entry name" value="Thioredoxin-like"/>
    <property type="match status" value="1"/>
</dbReference>
<evidence type="ECO:0000313" key="5">
    <source>
        <dbReference type="Proteomes" id="UP000007718"/>
    </source>
</evidence>
<dbReference type="Pfam" id="PF02630">
    <property type="entry name" value="SCO1-SenC"/>
    <property type="match status" value="1"/>
</dbReference>
<dbReference type="EMBL" id="CP002536">
    <property type="protein sequence ID" value="ADY26900.1"/>
    <property type="molecule type" value="Genomic_DNA"/>
</dbReference>
<evidence type="ECO:0000256" key="2">
    <source>
        <dbReference type="PIRSR" id="PIRSR603782-1"/>
    </source>
</evidence>
<dbReference type="InterPro" id="IPR003782">
    <property type="entry name" value="SCO1/SenC"/>
</dbReference>
<dbReference type="RefSeq" id="WP_013615508.1">
    <property type="nucleotide sequence ID" value="NC_015161.1"/>
</dbReference>
<dbReference type="PANTHER" id="PTHR12151:SF25">
    <property type="entry name" value="LINALOOL DEHYDRATASE_ISOMERASE DOMAIN-CONTAINING PROTEIN"/>
    <property type="match status" value="1"/>
</dbReference>
<evidence type="ECO:0000256" key="1">
    <source>
        <dbReference type="ARBA" id="ARBA00010996"/>
    </source>
</evidence>
<keyword evidence="2" id="KW-0186">Copper</keyword>
<keyword evidence="2" id="KW-0479">Metal-binding</keyword>
<name>F0RLH6_DEIPM</name>
<dbReference type="Proteomes" id="UP000007718">
    <property type="component" value="Chromosome"/>
</dbReference>
<sequence>MKWLTPALLLVAAVLAGLLLMKKADPQPQYGTALDVPKPLPAVSLLDDRGQQTTLTDSHGKLRLMFYGFVRCPDVCPATLSVLADTYKGLSPQLRDKVLVQMVSVDPANDRPEVLRAYLDRFDPAFVGLTGETADIDRAAQEMFVGIARPPSLTDHSAHMAGGSAGASAAPAQASAAAVNPKVTGATQAAMIHGDQVSVVDTQGNFVRVYGNQDILAGQLAQDLPALATQYGPH</sequence>
<feature type="binding site" evidence="2">
    <location>
        <position position="76"/>
    </location>
    <ligand>
        <name>Cu cation</name>
        <dbReference type="ChEBI" id="CHEBI:23378"/>
    </ligand>
</feature>
<organism evidence="4 5">
    <name type="scientific">Deinococcus proteolyticus (strain ATCC 35074 / DSM 20540 / JCM 6276 / NBRC 101906 / NCIMB 13154 / VKM Ac-1939 / CCM 2703 / MRP)</name>
    <dbReference type="NCBI Taxonomy" id="693977"/>
    <lineage>
        <taxon>Bacteria</taxon>
        <taxon>Thermotogati</taxon>
        <taxon>Deinococcota</taxon>
        <taxon>Deinococci</taxon>
        <taxon>Deinococcales</taxon>
        <taxon>Deinococcaceae</taxon>
        <taxon>Deinococcus</taxon>
    </lineage>
</organism>
<reference evidence="4 5" key="2">
    <citation type="journal article" date="2012" name="Stand. Genomic Sci.">
        <title>Complete genome sequence of the orange-red pigmented, radioresistant Deinococcus proteolyticus type strain (MRP(T)).</title>
        <authorList>
            <person name="Copeland A."/>
            <person name="Zeytun A."/>
            <person name="Yassawong M."/>
            <person name="Nolan M."/>
            <person name="Lucas S."/>
            <person name="Hammon N."/>
            <person name="Deshpande S."/>
            <person name="Cheng J.F."/>
            <person name="Han C."/>
            <person name="Tapia R."/>
            <person name="Goodwin L.A."/>
            <person name="Pitluck S."/>
            <person name="Mavromatis K."/>
            <person name="Liolios K."/>
            <person name="Pagani I."/>
            <person name="Ivanova N."/>
            <person name="Mikhailova N."/>
            <person name="Pati A."/>
            <person name="Chen A."/>
            <person name="Palaniappan K."/>
            <person name="Land M."/>
            <person name="Hauser L."/>
            <person name="Jeffries C.D."/>
            <person name="Brambilla E.M."/>
            <person name="Rohde M."/>
            <person name="Sikorski J."/>
            <person name="Pukall R."/>
            <person name="Goker M."/>
            <person name="Detter J.C."/>
            <person name="Woyke T."/>
            <person name="Bristow J."/>
            <person name="Eisen J.A."/>
            <person name="Markowitz V."/>
            <person name="Hugenholtz P."/>
            <person name="Kyrpides N.C."/>
            <person name="Klenk H.P."/>
            <person name="Lapidus A."/>
        </authorList>
    </citation>
    <scope>NUCLEOTIDE SEQUENCE [LARGE SCALE GENOMIC DNA]</scope>
    <source>
        <strain evidence="5">ATCC 35074 / DSM 20540 / JCM 6276 / NBRC 101906 / NCIMB 13154 / VKM Ac-1939 / CCM 2703 / MRP</strain>
    </source>
</reference>
<dbReference type="PANTHER" id="PTHR12151">
    <property type="entry name" value="ELECTRON TRANSPORT PROTIN SCO1/SENC FAMILY MEMBER"/>
    <property type="match status" value="1"/>
</dbReference>
<protein>
    <submittedName>
        <fullName evidence="4">Electron transport protein SCO1/SenC</fullName>
    </submittedName>
</protein>
<proteinExistence type="inferred from homology"/>
<dbReference type="KEGG" id="dpt:Deipr_1768"/>
<dbReference type="STRING" id="693977.Deipr_1768"/>
<dbReference type="OrthoDB" id="9811998at2"/>
<dbReference type="HOGENOM" id="CLU_050131_3_0_0"/>
<comment type="similarity">
    <text evidence="1">Belongs to the SCO1/2 family.</text>
</comment>
<dbReference type="GO" id="GO:0046872">
    <property type="term" value="F:metal ion binding"/>
    <property type="evidence" value="ECO:0007669"/>
    <property type="project" value="UniProtKB-KW"/>
</dbReference>
<gene>
    <name evidence="4" type="ordered locus">Deipr_1768</name>
</gene>
<evidence type="ECO:0000313" key="4">
    <source>
        <dbReference type="EMBL" id="ADY26900.1"/>
    </source>
</evidence>
<dbReference type="Gene3D" id="3.40.30.10">
    <property type="entry name" value="Glutaredoxin"/>
    <property type="match status" value="1"/>
</dbReference>
<dbReference type="eggNOG" id="COG1999">
    <property type="taxonomic scope" value="Bacteria"/>
</dbReference>
<dbReference type="InterPro" id="IPR036249">
    <property type="entry name" value="Thioredoxin-like_sf"/>
</dbReference>
<evidence type="ECO:0000256" key="3">
    <source>
        <dbReference type="PIRSR" id="PIRSR603782-2"/>
    </source>
</evidence>
<keyword evidence="3" id="KW-1015">Disulfide bond</keyword>
<dbReference type="CDD" id="cd02968">
    <property type="entry name" value="SCO"/>
    <property type="match status" value="1"/>
</dbReference>
<feature type="disulfide bond" description="Redox-active" evidence="3">
    <location>
        <begin position="72"/>
        <end position="76"/>
    </location>
</feature>
<reference evidence="5" key="1">
    <citation type="submission" date="2011-02" db="EMBL/GenBank/DDBJ databases">
        <title>The complete sequence of chromosome of Deinococcus proteolyticus DSM 20540.</title>
        <authorList>
            <consortium name="US DOE Joint Genome Institute (JGI-PGF)"/>
            <person name="Lucas S."/>
            <person name="Copeland A."/>
            <person name="Lapidus A."/>
            <person name="Bruce D."/>
            <person name="Goodwin L."/>
            <person name="Pitluck S."/>
            <person name="Kyrpides N."/>
            <person name="Mavromatis K."/>
            <person name="Pagani I."/>
            <person name="Ivanova N."/>
            <person name="Ovchinnikova G."/>
            <person name="Zeytun A."/>
            <person name="Detter J.C."/>
            <person name="Han C."/>
            <person name="Land M."/>
            <person name="Hauser L."/>
            <person name="Markowitz V."/>
            <person name="Cheng J.-F."/>
            <person name="Hugenholtz P."/>
            <person name="Woyke T."/>
            <person name="Wu D."/>
            <person name="Pukall R."/>
            <person name="Steenblock K."/>
            <person name="Brambilla E."/>
            <person name="Klenk H.-P."/>
            <person name="Eisen J.A."/>
        </authorList>
    </citation>
    <scope>NUCLEOTIDE SEQUENCE [LARGE SCALE GENOMIC DNA]</scope>
    <source>
        <strain evidence="5">ATCC 35074 / DSM 20540 / JCM 6276 / NBRC 101906 / NCIMB 13154 / VKM Ac-1939 / CCM 2703 / MRP</strain>
    </source>
</reference>
<keyword evidence="5" id="KW-1185">Reference proteome</keyword>